<dbReference type="AlphaFoldDB" id="A0A1Y1X4P1"/>
<dbReference type="Pfam" id="PF21000">
    <property type="entry name" value="RMI1_N_N"/>
    <property type="match status" value="1"/>
</dbReference>
<dbReference type="GO" id="GO:0031422">
    <property type="term" value="C:RecQ family helicase-topoisomerase III complex"/>
    <property type="evidence" value="ECO:0007669"/>
    <property type="project" value="TreeGrafter"/>
</dbReference>
<keyword evidence="8" id="KW-1185">Reference proteome</keyword>
<comment type="similarity">
    <text evidence="1">Belongs to the RMI1 family.</text>
</comment>
<evidence type="ECO:0000259" key="4">
    <source>
        <dbReference type="Pfam" id="PF08585"/>
    </source>
</evidence>
<name>A0A1Y1X4P1_9FUNG</name>
<dbReference type="Gene3D" id="2.40.50.770">
    <property type="entry name" value="RecQ-mediated genome instability protein Rmi1, C-terminal domain"/>
    <property type="match status" value="1"/>
</dbReference>
<dbReference type="PANTHER" id="PTHR14790:SF15">
    <property type="entry name" value="RECQ-MEDIATED GENOME INSTABILITY PROTEIN 1"/>
    <property type="match status" value="1"/>
</dbReference>
<dbReference type="GO" id="GO:0016604">
    <property type="term" value="C:nuclear body"/>
    <property type="evidence" value="ECO:0007669"/>
    <property type="project" value="TreeGrafter"/>
</dbReference>
<dbReference type="PANTHER" id="PTHR14790">
    <property type="entry name" value="RECQ-MEDIATED GENOME INSTABILITY PROTEIN 1 RMI1"/>
    <property type="match status" value="1"/>
</dbReference>
<dbReference type="SMART" id="SM01161">
    <property type="entry name" value="DUF1767"/>
    <property type="match status" value="1"/>
</dbReference>
<dbReference type="InterPro" id="IPR049363">
    <property type="entry name" value="RMI1_N"/>
</dbReference>
<feature type="compositionally biased region" description="Polar residues" evidence="3">
    <location>
        <begin position="234"/>
        <end position="253"/>
    </location>
</feature>
<dbReference type="GO" id="GO:0000166">
    <property type="term" value="F:nucleotide binding"/>
    <property type="evidence" value="ECO:0007669"/>
    <property type="project" value="InterPro"/>
</dbReference>
<dbReference type="OrthoDB" id="341511at2759"/>
<evidence type="ECO:0000259" key="6">
    <source>
        <dbReference type="Pfam" id="PF21000"/>
    </source>
</evidence>
<sequence length="571" mass="63780">MNLNRVNARLESQHIRVQPNWLKDKCLHIQNQHRHITEQQLIDFLREEYLNADFRTGRIVPPAFPSNIEGVHQVTIFQQPAILQILDIIDVGVSAQHLLDATLRHNDPDRSRILAEEEKNEGKFPRSMLKFTLTDGIQETFAMEYRALNNVDIFLPLGSKILVNNVKVLRGVLLLESQRITVLGGQVDTLNQKSLVQRLRNRLNLEEEEEGKDGDPLKDGKSFSSKSPSAPSAQTTQNPNGALSKPSNASFKATANKSGINGVASNTDSMAQRYTSINSSENLDIDSDIEYQDHILDNLLEQESLLFDDIPPDFVDKPPPPLPPTTNQQLRAPTFASFGDGPSYARTKTPIIPADDIDDDDLDDFDSMEFFKLHGDIDNTPIVLDSPKKLTATSQSQASHVDLTQQSRPDHGLSEMAHGSSSAAPDVIDLCDDDSFLLDESVQDMLDVAERLTGLRDLERIRSAGTNTTYVKATVNKFGKFSFDGLSFSVVLTIKDTGNDTTEAILSNELVQRFLSRTPEEFRTLTVPERRTEFQKILIDFKAKLTNLTAIMKLQLSGSDKPIIIEILDTF</sequence>
<dbReference type="InParanoid" id="A0A1Y1X4P1"/>
<feature type="region of interest" description="Disordered" evidence="3">
    <location>
        <begin position="325"/>
        <end position="352"/>
    </location>
</feature>
<comment type="caution">
    <text evidence="7">The sequence shown here is derived from an EMBL/GenBank/DDBJ whole genome shotgun (WGS) entry which is preliminary data.</text>
</comment>
<feature type="compositionally biased region" description="Polar residues" evidence="3">
    <location>
        <begin position="391"/>
        <end position="407"/>
    </location>
</feature>
<dbReference type="InterPro" id="IPR013894">
    <property type="entry name" value="RMI1_OB"/>
</dbReference>
<dbReference type="Pfam" id="PF16099">
    <property type="entry name" value="RMI1_C"/>
    <property type="match status" value="1"/>
</dbReference>
<accession>A0A1Y1X4P1</accession>
<feature type="region of interest" description="Disordered" evidence="3">
    <location>
        <begin position="389"/>
        <end position="424"/>
    </location>
</feature>
<feature type="domain" description="RecQ mediated genome instability protein 1 OB-fold" evidence="4">
    <location>
        <begin position="64"/>
        <end position="197"/>
    </location>
</feature>
<feature type="compositionally biased region" description="Low complexity" evidence="3">
    <location>
        <begin position="222"/>
        <end position="233"/>
    </location>
</feature>
<gene>
    <name evidence="7" type="ORF">K493DRAFT_412172</name>
</gene>
<evidence type="ECO:0000256" key="2">
    <source>
        <dbReference type="ARBA" id="ARBA00018987"/>
    </source>
</evidence>
<feature type="domain" description="RecQ-mediated genome instability protein 1 C-terminal OB-fold" evidence="5">
    <location>
        <begin position="469"/>
        <end position="567"/>
    </location>
</feature>
<feature type="domain" description="RMI1 N-terminal" evidence="6">
    <location>
        <begin position="10"/>
        <end position="56"/>
    </location>
</feature>
<dbReference type="STRING" id="1314790.A0A1Y1X4P1"/>
<evidence type="ECO:0000259" key="5">
    <source>
        <dbReference type="Pfam" id="PF16099"/>
    </source>
</evidence>
<feature type="region of interest" description="Disordered" evidence="3">
    <location>
        <begin position="206"/>
        <end position="253"/>
    </location>
</feature>
<dbReference type="InterPro" id="IPR042470">
    <property type="entry name" value="RMI1_N_C_sf"/>
</dbReference>
<evidence type="ECO:0000313" key="8">
    <source>
        <dbReference type="Proteomes" id="UP000193498"/>
    </source>
</evidence>
<dbReference type="GO" id="GO:0000724">
    <property type="term" value="P:double-strand break repair via homologous recombination"/>
    <property type="evidence" value="ECO:0007669"/>
    <property type="project" value="TreeGrafter"/>
</dbReference>
<protein>
    <recommendedName>
        <fullName evidence="2">RecQ-mediated genome instability protein 1</fullName>
    </recommendedName>
</protein>
<organism evidence="7 8">
    <name type="scientific">Basidiobolus meristosporus CBS 931.73</name>
    <dbReference type="NCBI Taxonomy" id="1314790"/>
    <lineage>
        <taxon>Eukaryota</taxon>
        <taxon>Fungi</taxon>
        <taxon>Fungi incertae sedis</taxon>
        <taxon>Zoopagomycota</taxon>
        <taxon>Entomophthoromycotina</taxon>
        <taxon>Basidiobolomycetes</taxon>
        <taxon>Basidiobolales</taxon>
        <taxon>Basidiobolaceae</taxon>
        <taxon>Basidiobolus</taxon>
    </lineage>
</organism>
<evidence type="ECO:0000256" key="3">
    <source>
        <dbReference type="SAM" id="MobiDB-lite"/>
    </source>
</evidence>
<proteinExistence type="inferred from homology"/>
<dbReference type="GO" id="GO:0000712">
    <property type="term" value="P:resolution of meiotic recombination intermediates"/>
    <property type="evidence" value="ECO:0007669"/>
    <property type="project" value="TreeGrafter"/>
</dbReference>
<evidence type="ECO:0000313" key="7">
    <source>
        <dbReference type="EMBL" id="ORX80284.1"/>
    </source>
</evidence>
<dbReference type="Pfam" id="PF08585">
    <property type="entry name" value="RMI1_N_C"/>
    <property type="match status" value="1"/>
</dbReference>
<dbReference type="InterPro" id="IPR032199">
    <property type="entry name" value="RMI1_C"/>
</dbReference>
<reference evidence="7 8" key="1">
    <citation type="submission" date="2016-07" db="EMBL/GenBank/DDBJ databases">
        <title>Pervasive Adenine N6-methylation of Active Genes in Fungi.</title>
        <authorList>
            <consortium name="DOE Joint Genome Institute"/>
            <person name="Mondo S.J."/>
            <person name="Dannebaum R.O."/>
            <person name="Kuo R.C."/>
            <person name="Labutti K."/>
            <person name="Haridas S."/>
            <person name="Kuo A."/>
            <person name="Salamov A."/>
            <person name="Ahrendt S.R."/>
            <person name="Lipzen A."/>
            <person name="Sullivan W."/>
            <person name="Andreopoulos W.B."/>
            <person name="Clum A."/>
            <person name="Lindquist E."/>
            <person name="Daum C."/>
            <person name="Ramamoorthy G.K."/>
            <person name="Gryganskyi A."/>
            <person name="Culley D."/>
            <person name="Magnuson J.K."/>
            <person name="James T.Y."/>
            <person name="O'Malley M.A."/>
            <person name="Stajich J.E."/>
            <person name="Spatafora J.W."/>
            <person name="Visel A."/>
            <person name="Grigoriev I.V."/>
        </authorList>
    </citation>
    <scope>NUCLEOTIDE SEQUENCE [LARGE SCALE GENOMIC DNA]</scope>
    <source>
        <strain evidence="7 8">CBS 931.73</strain>
    </source>
</reference>
<dbReference type="EMBL" id="MCFE01000746">
    <property type="protein sequence ID" value="ORX80284.1"/>
    <property type="molecule type" value="Genomic_DNA"/>
</dbReference>
<dbReference type="Proteomes" id="UP000193498">
    <property type="component" value="Unassembled WGS sequence"/>
</dbReference>
<evidence type="ECO:0000256" key="1">
    <source>
        <dbReference type="ARBA" id="ARBA00006395"/>
    </source>
</evidence>